<proteinExistence type="predicted"/>
<name>A0A6C0IV64_9ZZZZ</name>
<accession>A0A6C0IV64</accession>
<dbReference type="EMBL" id="MN740259">
    <property type="protein sequence ID" value="QHT96539.1"/>
    <property type="molecule type" value="Genomic_DNA"/>
</dbReference>
<sequence>MNINDIVTGLRNFNFGSNYIKYNNNKKSIIGGGIYTNETSIDSIYLKPSQHEVTISDTNFDTVTNINTIESETSIDSAYLKPYQNDVNISDTSFDTVTDINTKDSETSIDSAYLKPSQNDVTISDTSVDTNSNNLFIKNNTPVQTVIDSDLNFVNDIMFNGIESETIENKVLINRS</sequence>
<reference evidence="1" key="1">
    <citation type="journal article" date="2020" name="Nature">
        <title>Giant virus diversity and host interactions through global metagenomics.</title>
        <authorList>
            <person name="Schulz F."/>
            <person name="Roux S."/>
            <person name="Paez-Espino D."/>
            <person name="Jungbluth S."/>
            <person name="Walsh D.A."/>
            <person name="Denef V.J."/>
            <person name="McMahon K.D."/>
            <person name="Konstantinidis K.T."/>
            <person name="Eloe-Fadrosh E.A."/>
            <person name="Kyrpides N.C."/>
            <person name="Woyke T."/>
        </authorList>
    </citation>
    <scope>NUCLEOTIDE SEQUENCE</scope>
    <source>
        <strain evidence="1">GVMAG-M-3300024302-11</strain>
    </source>
</reference>
<dbReference type="AlphaFoldDB" id="A0A6C0IV64"/>
<evidence type="ECO:0000313" key="1">
    <source>
        <dbReference type="EMBL" id="QHT96539.1"/>
    </source>
</evidence>
<protein>
    <submittedName>
        <fullName evidence="1">Uncharacterized protein</fullName>
    </submittedName>
</protein>
<organism evidence="1">
    <name type="scientific">viral metagenome</name>
    <dbReference type="NCBI Taxonomy" id="1070528"/>
    <lineage>
        <taxon>unclassified sequences</taxon>
        <taxon>metagenomes</taxon>
        <taxon>organismal metagenomes</taxon>
    </lineage>
</organism>